<dbReference type="Proteomes" id="UP001056778">
    <property type="component" value="Chromosome 7"/>
</dbReference>
<evidence type="ECO:0000313" key="1">
    <source>
        <dbReference type="EMBL" id="KAI4458670.1"/>
    </source>
</evidence>
<gene>
    <name evidence="1" type="ORF">MML48_7g00008730</name>
</gene>
<protein>
    <submittedName>
        <fullName evidence="1">Mucin/porimin</fullName>
    </submittedName>
</protein>
<dbReference type="EMBL" id="CM043021">
    <property type="protein sequence ID" value="KAI4458670.1"/>
    <property type="molecule type" value="Genomic_DNA"/>
</dbReference>
<reference evidence="1" key="1">
    <citation type="submission" date="2022-04" db="EMBL/GenBank/DDBJ databases">
        <title>Chromosome-scale genome assembly of Holotrichia oblita Faldermann.</title>
        <authorList>
            <person name="Rongchong L."/>
        </authorList>
    </citation>
    <scope>NUCLEOTIDE SEQUENCE</scope>
    <source>
        <strain evidence="1">81SQS9</strain>
    </source>
</reference>
<name>A0ACB9SVU7_HOLOL</name>
<comment type="caution">
    <text evidence="1">The sequence shown here is derived from an EMBL/GenBank/DDBJ whole genome shotgun (WGS) entry which is preliminary data.</text>
</comment>
<keyword evidence="2" id="KW-1185">Reference proteome</keyword>
<proteinExistence type="predicted"/>
<organism evidence="1 2">
    <name type="scientific">Holotrichia oblita</name>
    <name type="common">Chafer beetle</name>
    <dbReference type="NCBI Taxonomy" id="644536"/>
    <lineage>
        <taxon>Eukaryota</taxon>
        <taxon>Metazoa</taxon>
        <taxon>Ecdysozoa</taxon>
        <taxon>Arthropoda</taxon>
        <taxon>Hexapoda</taxon>
        <taxon>Insecta</taxon>
        <taxon>Pterygota</taxon>
        <taxon>Neoptera</taxon>
        <taxon>Endopterygota</taxon>
        <taxon>Coleoptera</taxon>
        <taxon>Polyphaga</taxon>
        <taxon>Scarabaeiformia</taxon>
        <taxon>Scarabaeidae</taxon>
        <taxon>Melolonthinae</taxon>
        <taxon>Holotrichia</taxon>
    </lineage>
</organism>
<sequence>MTTNPERTIMINHVVGLTKTAFDAVPSRQNTLSGFNKTDIHPFNPQIFSADDFLVSSVTDRVSPSPSTEGKATLDGASTSTVTPMPTVHSIPTTSAATINKARDNDIAMFTLQAHTSHKLQLLDRDVLDPFTTYCLLNNPGTVLNIYEATATMDTFSLTNIISGFSTEIYFLILTILQA</sequence>
<accession>A0ACB9SVU7</accession>
<evidence type="ECO:0000313" key="2">
    <source>
        <dbReference type="Proteomes" id="UP001056778"/>
    </source>
</evidence>